<evidence type="ECO:0000313" key="10">
    <source>
        <dbReference type="EMBL" id="RVU92800.1"/>
    </source>
</evidence>
<evidence type="ECO:0000256" key="6">
    <source>
        <dbReference type="ARBA" id="ARBA00023141"/>
    </source>
</evidence>
<reference evidence="9" key="2">
    <citation type="submission" date="2023-03" db="EMBL/GenBank/DDBJ databases">
        <authorList>
            <person name="Shen W."/>
            <person name="Cai J."/>
        </authorList>
    </citation>
    <scope>NUCLEOTIDE SEQUENCE</scope>
    <source>
        <strain evidence="9">P33-2</strain>
    </source>
</reference>
<reference evidence="10 11" key="1">
    <citation type="submission" date="2018-12" db="EMBL/GenBank/DDBJ databases">
        <title>A novel vanA-carrying plasmid in a clinical isolate of Enterococcus avium.</title>
        <authorList>
            <person name="Bernasconi O.J."/>
            <person name="Luzzaro F."/>
            <person name="Endimiani A."/>
        </authorList>
    </citation>
    <scope>NUCLEOTIDE SEQUENCE [LARGE SCALE GENOMIC DNA]</scope>
    <source>
        <strain evidence="10 11">LC0559/18</strain>
    </source>
</reference>
<dbReference type="InterPro" id="IPR002028">
    <property type="entry name" value="Trp_synthase_suA"/>
</dbReference>
<dbReference type="GO" id="GO:0004834">
    <property type="term" value="F:tryptophan synthase activity"/>
    <property type="evidence" value="ECO:0007669"/>
    <property type="project" value="UniProtKB-EC"/>
</dbReference>
<dbReference type="SUPFAM" id="SSF51366">
    <property type="entry name" value="Ribulose-phoshate binding barrel"/>
    <property type="match status" value="1"/>
</dbReference>
<evidence type="ECO:0000313" key="11">
    <source>
        <dbReference type="Proteomes" id="UP000288388"/>
    </source>
</evidence>
<comment type="caution">
    <text evidence="9">The sequence shown here is derived from an EMBL/GenBank/DDBJ whole genome shotgun (WGS) entry which is preliminary data.</text>
</comment>
<evidence type="ECO:0000256" key="1">
    <source>
        <dbReference type="ARBA" id="ARBA00004733"/>
    </source>
</evidence>
<protein>
    <recommendedName>
        <fullName evidence="3">tryptophan synthase</fullName>
        <ecNumber evidence="3">4.2.1.20</ecNumber>
    </recommendedName>
</protein>
<dbReference type="InterPro" id="IPR013785">
    <property type="entry name" value="Aldolase_TIM"/>
</dbReference>
<gene>
    <name evidence="10" type="ORF">EK398_20185</name>
    <name evidence="9" type="ORF">P7D43_21255</name>
</gene>
<keyword evidence="7" id="KW-0456">Lyase</keyword>
<evidence type="ECO:0000256" key="7">
    <source>
        <dbReference type="ARBA" id="ARBA00023239"/>
    </source>
</evidence>
<evidence type="ECO:0000313" key="9">
    <source>
        <dbReference type="EMBL" id="MDT2404901.1"/>
    </source>
</evidence>
<dbReference type="Proteomes" id="UP001260773">
    <property type="component" value="Unassembled WGS sequence"/>
</dbReference>
<organism evidence="9 12">
    <name type="scientific">Enterococcus avium</name>
    <name type="common">Streptococcus avium</name>
    <dbReference type="NCBI Taxonomy" id="33945"/>
    <lineage>
        <taxon>Bacteria</taxon>
        <taxon>Bacillati</taxon>
        <taxon>Bacillota</taxon>
        <taxon>Bacilli</taxon>
        <taxon>Lactobacillales</taxon>
        <taxon>Enterococcaceae</taxon>
        <taxon>Enterococcus</taxon>
    </lineage>
</organism>
<evidence type="ECO:0000313" key="12">
    <source>
        <dbReference type="Proteomes" id="UP001260773"/>
    </source>
</evidence>
<evidence type="ECO:0000256" key="2">
    <source>
        <dbReference type="ARBA" id="ARBA00011270"/>
    </source>
</evidence>
<dbReference type="CDD" id="cd04724">
    <property type="entry name" value="Tryptophan_synthase_alpha"/>
    <property type="match status" value="1"/>
</dbReference>
<keyword evidence="5" id="KW-0822">Tryptophan biosynthesis</keyword>
<dbReference type="RefSeq" id="WP_049220137.1">
    <property type="nucleotide sequence ID" value="NZ_CAXSQU010000005.1"/>
</dbReference>
<accession>A0A2N8PRE0</accession>
<dbReference type="GO" id="GO:0005829">
    <property type="term" value="C:cytosol"/>
    <property type="evidence" value="ECO:0007669"/>
    <property type="project" value="TreeGrafter"/>
</dbReference>
<evidence type="ECO:0000256" key="4">
    <source>
        <dbReference type="ARBA" id="ARBA00022605"/>
    </source>
</evidence>
<dbReference type="PANTHER" id="PTHR43406">
    <property type="entry name" value="TRYPTOPHAN SYNTHASE, ALPHA CHAIN"/>
    <property type="match status" value="1"/>
</dbReference>
<evidence type="ECO:0000256" key="3">
    <source>
        <dbReference type="ARBA" id="ARBA00012043"/>
    </source>
</evidence>
<dbReference type="EC" id="4.2.1.20" evidence="3"/>
<evidence type="ECO:0000256" key="8">
    <source>
        <dbReference type="ARBA" id="ARBA00049047"/>
    </source>
</evidence>
<evidence type="ECO:0000256" key="5">
    <source>
        <dbReference type="ARBA" id="ARBA00022822"/>
    </source>
</evidence>
<sequence>MKNLVLYLTINYPTRERFFEILDIVEEFQIGYVEIGIPVSDPYVDGSTVRKSQEKVFPTMSIKEIESVLHEIRKRYSFKVILMTYNEGVEEFKLGQLSQMLYDAILCVDKILPKGDFSGLVHTFTKNMDKDLIDSQLAESSQFIYLVSGEGKTGEFAQLPEDYVDLVPYLQANTQLPVFVGFGVKNPTDIASILANGADGVIIGSEFIKRFNEGGISSIKEYLSEIHSVY</sequence>
<dbReference type="AlphaFoldDB" id="A0A2N8PRE0"/>
<comment type="subunit">
    <text evidence="2">Tetramer of two alpha and two beta chains.</text>
</comment>
<dbReference type="Proteomes" id="UP000288388">
    <property type="component" value="Unassembled WGS sequence"/>
</dbReference>
<keyword evidence="4" id="KW-0028">Amino-acid biosynthesis</keyword>
<comment type="pathway">
    <text evidence="1">Amino-acid biosynthesis; L-tryptophan biosynthesis; L-tryptophan from chorismate: step 5/5.</text>
</comment>
<dbReference type="EMBL" id="RYZS01000002">
    <property type="protein sequence ID" value="RVU92800.1"/>
    <property type="molecule type" value="Genomic_DNA"/>
</dbReference>
<name>A0A2N8PRE0_ENTAV</name>
<dbReference type="PANTHER" id="PTHR43406:SF1">
    <property type="entry name" value="TRYPTOPHAN SYNTHASE ALPHA CHAIN, CHLOROPLASTIC"/>
    <property type="match status" value="1"/>
</dbReference>
<dbReference type="Gene3D" id="3.20.20.70">
    <property type="entry name" value="Aldolase class I"/>
    <property type="match status" value="1"/>
</dbReference>
<proteinExistence type="predicted"/>
<dbReference type="Pfam" id="PF00290">
    <property type="entry name" value="Trp_syntA"/>
    <property type="match status" value="1"/>
</dbReference>
<dbReference type="EMBL" id="JARPWH010000147">
    <property type="protein sequence ID" value="MDT2404901.1"/>
    <property type="molecule type" value="Genomic_DNA"/>
</dbReference>
<comment type="catalytic activity">
    <reaction evidence="8">
        <text>(1S,2R)-1-C-(indol-3-yl)glycerol 3-phosphate + L-serine = D-glyceraldehyde 3-phosphate + L-tryptophan + H2O</text>
        <dbReference type="Rhea" id="RHEA:10532"/>
        <dbReference type="ChEBI" id="CHEBI:15377"/>
        <dbReference type="ChEBI" id="CHEBI:33384"/>
        <dbReference type="ChEBI" id="CHEBI:57912"/>
        <dbReference type="ChEBI" id="CHEBI:58866"/>
        <dbReference type="ChEBI" id="CHEBI:59776"/>
        <dbReference type="EC" id="4.2.1.20"/>
    </reaction>
</comment>
<dbReference type="InterPro" id="IPR011060">
    <property type="entry name" value="RibuloseP-bd_barrel"/>
</dbReference>
<dbReference type="UniPathway" id="UPA00035">
    <property type="reaction ID" value="UER00044"/>
</dbReference>
<keyword evidence="6" id="KW-0057">Aromatic amino acid biosynthesis</keyword>